<dbReference type="FunFam" id="3.30.160.60:FF:000615">
    <property type="entry name" value="Zinc finger protein 536"/>
    <property type="match status" value="1"/>
</dbReference>
<dbReference type="Gene3D" id="3.30.160.60">
    <property type="entry name" value="Classic Zinc Finger"/>
    <property type="match status" value="5"/>
</dbReference>
<dbReference type="Ensembl" id="ENSNBRT00000020178.1">
    <property type="protein sequence ID" value="ENSNBRP00000019660.1"/>
    <property type="gene ID" value="ENSNBRG00000015131.1"/>
</dbReference>
<dbReference type="FunFam" id="3.30.160.60:FF:000694">
    <property type="entry name" value="zinc finger protein 516"/>
    <property type="match status" value="1"/>
</dbReference>
<keyword evidence="15" id="KW-1185">Reference proteome</keyword>
<evidence type="ECO:0000313" key="15">
    <source>
        <dbReference type="Proteomes" id="UP000261580"/>
    </source>
</evidence>
<evidence type="ECO:0000256" key="12">
    <source>
        <dbReference type="SAM" id="MobiDB-lite"/>
    </source>
</evidence>
<dbReference type="PROSITE" id="PS00028">
    <property type="entry name" value="ZINC_FINGER_C2H2_1"/>
    <property type="match status" value="4"/>
</dbReference>
<keyword evidence="4" id="KW-0677">Repeat</keyword>
<keyword evidence="6" id="KW-0862">Zinc</keyword>
<evidence type="ECO:0000256" key="11">
    <source>
        <dbReference type="PROSITE-ProRule" id="PRU00042"/>
    </source>
</evidence>
<evidence type="ECO:0000256" key="8">
    <source>
        <dbReference type="ARBA" id="ARBA00023125"/>
    </source>
</evidence>
<dbReference type="GO" id="GO:0000981">
    <property type="term" value="F:DNA-binding transcription factor activity, RNA polymerase II-specific"/>
    <property type="evidence" value="ECO:0007669"/>
    <property type="project" value="TreeGrafter"/>
</dbReference>
<keyword evidence="10" id="KW-0539">Nucleus</keyword>
<dbReference type="GeneTree" id="ENSGT00940000156397"/>
<evidence type="ECO:0000256" key="5">
    <source>
        <dbReference type="ARBA" id="ARBA00022771"/>
    </source>
</evidence>
<dbReference type="SMART" id="SM00355">
    <property type="entry name" value="ZnF_C2H2"/>
    <property type="match status" value="6"/>
</dbReference>
<dbReference type="InterPro" id="IPR036236">
    <property type="entry name" value="Znf_C2H2_sf"/>
</dbReference>
<feature type="domain" description="C2H2-type" evidence="13">
    <location>
        <begin position="236"/>
        <end position="263"/>
    </location>
</feature>
<comment type="subcellular location">
    <subcellularLocation>
        <location evidence="1">Nucleus</location>
    </subcellularLocation>
</comment>
<evidence type="ECO:0000256" key="9">
    <source>
        <dbReference type="ARBA" id="ARBA00023163"/>
    </source>
</evidence>
<feature type="region of interest" description="Disordered" evidence="12">
    <location>
        <begin position="94"/>
        <end position="119"/>
    </location>
</feature>
<organism evidence="14 15">
    <name type="scientific">Neolamprologus brichardi</name>
    <name type="common">Fairy cichlid</name>
    <name type="synonym">Lamprologus brichardi</name>
    <dbReference type="NCBI Taxonomy" id="32507"/>
    <lineage>
        <taxon>Eukaryota</taxon>
        <taxon>Metazoa</taxon>
        <taxon>Chordata</taxon>
        <taxon>Craniata</taxon>
        <taxon>Vertebrata</taxon>
        <taxon>Euteleostomi</taxon>
        <taxon>Actinopterygii</taxon>
        <taxon>Neopterygii</taxon>
        <taxon>Teleostei</taxon>
        <taxon>Neoteleostei</taxon>
        <taxon>Acanthomorphata</taxon>
        <taxon>Ovalentaria</taxon>
        <taxon>Cichlomorphae</taxon>
        <taxon>Cichliformes</taxon>
        <taxon>Cichlidae</taxon>
        <taxon>African cichlids</taxon>
        <taxon>Pseudocrenilabrinae</taxon>
        <taxon>Lamprologini</taxon>
        <taxon>Neolamprologus</taxon>
    </lineage>
</organism>
<keyword evidence="3" id="KW-0479">Metal-binding</keyword>
<dbReference type="PROSITE" id="PS50157">
    <property type="entry name" value="ZINC_FINGER_C2H2_2"/>
    <property type="match status" value="5"/>
</dbReference>
<dbReference type="SUPFAM" id="SSF57667">
    <property type="entry name" value="beta-beta-alpha zinc fingers"/>
    <property type="match status" value="3"/>
</dbReference>
<dbReference type="STRING" id="32507.ENSNBRP00000019660"/>
<dbReference type="Pfam" id="PF00096">
    <property type="entry name" value="zf-C2H2"/>
    <property type="match status" value="3"/>
</dbReference>
<protein>
    <recommendedName>
        <fullName evidence="13">C2H2-type domain-containing protein</fullName>
    </recommendedName>
</protein>
<keyword evidence="9" id="KW-0804">Transcription</keyword>
<feature type="domain" description="C2H2-type" evidence="13">
    <location>
        <begin position="134"/>
        <end position="162"/>
    </location>
</feature>
<keyword evidence="5 11" id="KW-0863">Zinc-finger</keyword>
<proteinExistence type="inferred from homology"/>
<keyword evidence="7" id="KW-0805">Transcription regulation</keyword>
<dbReference type="InterPro" id="IPR051967">
    <property type="entry name" value="Krueppel_C2H2-ZF"/>
</dbReference>
<dbReference type="GO" id="GO:0005634">
    <property type="term" value="C:nucleus"/>
    <property type="evidence" value="ECO:0007669"/>
    <property type="project" value="UniProtKB-SubCell"/>
</dbReference>
<dbReference type="Proteomes" id="UP000261580">
    <property type="component" value="Unassembled WGS sequence"/>
</dbReference>
<feature type="compositionally biased region" description="Polar residues" evidence="12">
    <location>
        <begin position="98"/>
        <end position="119"/>
    </location>
</feature>
<dbReference type="Pfam" id="PF13909">
    <property type="entry name" value="zf-H2C2_5"/>
    <property type="match status" value="1"/>
</dbReference>
<evidence type="ECO:0000256" key="10">
    <source>
        <dbReference type="ARBA" id="ARBA00023242"/>
    </source>
</evidence>
<dbReference type="Bgee" id="ENSNBRG00000015131">
    <property type="expression patterns" value="Expressed in brain"/>
</dbReference>
<reference evidence="14" key="2">
    <citation type="submission" date="2025-09" db="UniProtKB">
        <authorList>
            <consortium name="Ensembl"/>
        </authorList>
    </citation>
    <scope>IDENTIFICATION</scope>
</reference>
<keyword evidence="8" id="KW-0238">DNA-binding</keyword>
<comment type="similarity">
    <text evidence="2">Belongs to the krueppel C2H2-type zinc-finger protein family.</text>
</comment>
<evidence type="ECO:0000259" key="13">
    <source>
        <dbReference type="PROSITE" id="PS50157"/>
    </source>
</evidence>
<evidence type="ECO:0000313" key="14">
    <source>
        <dbReference type="Ensembl" id="ENSNBRP00000019660.1"/>
    </source>
</evidence>
<evidence type="ECO:0000256" key="6">
    <source>
        <dbReference type="ARBA" id="ARBA00022833"/>
    </source>
</evidence>
<evidence type="ECO:0000256" key="2">
    <source>
        <dbReference type="ARBA" id="ARBA00006991"/>
    </source>
</evidence>
<dbReference type="PANTHER" id="PTHR45925">
    <property type="entry name" value="ZINC FINGER PROTEIN"/>
    <property type="match status" value="1"/>
</dbReference>
<reference evidence="14" key="1">
    <citation type="submission" date="2025-08" db="UniProtKB">
        <authorList>
            <consortium name="Ensembl"/>
        </authorList>
    </citation>
    <scope>IDENTIFICATION</scope>
</reference>
<dbReference type="FunFam" id="3.30.160.60:FF:000075">
    <property type="entry name" value="Putative zinc finger protein 536"/>
    <property type="match status" value="1"/>
</dbReference>
<feature type="domain" description="C2H2-type" evidence="13">
    <location>
        <begin position="208"/>
        <end position="235"/>
    </location>
</feature>
<dbReference type="InterPro" id="IPR013087">
    <property type="entry name" value="Znf_C2H2_type"/>
</dbReference>
<dbReference type="GO" id="GO:0008270">
    <property type="term" value="F:zinc ion binding"/>
    <property type="evidence" value="ECO:0007669"/>
    <property type="project" value="UniProtKB-KW"/>
</dbReference>
<dbReference type="PANTHER" id="PTHR45925:SF2">
    <property type="entry name" value="ZINC FINGER PROTEIN 536"/>
    <property type="match status" value="1"/>
</dbReference>
<accession>A0A3Q4H9M4</accession>
<dbReference type="GO" id="GO:0000978">
    <property type="term" value="F:RNA polymerase II cis-regulatory region sequence-specific DNA binding"/>
    <property type="evidence" value="ECO:0007669"/>
    <property type="project" value="TreeGrafter"/>
</dbReference>
<dbReference type="AlphaFoldDB" id="A0A3Q4H9M4"/>
<evidence type="ECO:0000256" key="7">
    <source>
        <dbReference type="ARBA" id="ARBA00023015"/>
    </source>
</evidence>
<evidence type="ECO:0000256" key="3">
    <source>
        <dbReference type="ARBA" id="ARBA00022723"/>
    </source>
</evidence>
<evidence type="ECO:0000256" key="1">
    <source>
        <dbReference type="ARBA" id="ARBA00004123"/>
    </source>
</evidence>
<sequence length="500" mass="56437">MNGRVELSQFLRVTNQSIVSQVNSSQDDNRKNRKYPCPLCGKRFRFNSILSLHMRTHTGEKPFKCPYCDHRAAQKGNLKIHLRTHKQGILDRQMRASHVSQPNSSAADSQPCGSTSPKLTTIHDEAIQPQTTGFRCSFCKGKFRKQQELERHIRILHKPYKCTLCEFAASHEEELISHVEMTHITADSGSGQKPATGAGDQGKPVGEFPCEVCGQTFSQAWFLKGHMRKHKDSFEHCCQICGRRFKEPWFLKNHMKVHLNKLAAKTNLAPERDSSAEMSNLTPSEHQSNLYSQYISRIHNRFLTAERVDHPDYNQMIAAAGVDMKVREMLGRMISSGPGAVTDAESSSSMSLNHLHPPLSSSSMEYLQKVIAARDALTNSSSYAGWQIITPGLPIEQQMFSPKDQQQQQQQQHETAGLFKDSARQRSQTITNSKWSQGVCLTLKGVSVIAIRIKPKVNRGKKTFKLPLIKSYGVQDQILHPDGYYSLAKRRKITLCHSPQ</sequence>
<feature type="domain" description="C2H2-type" evidence="13">
    <location>
        <begin position="63"/>
        <end position="85"/>
    </location>
</feature>
<name>A0A3Q4H9M4_NEOBR</name>
<feature type="domain" description="C2H2-type" evidence="13">
    <location>
        <begin position="35"/>
        <end position="62"/>
    </location>
</feature>
<evidence type="ECO:0000256" key="4">
    <source>
        <dbReference type="ARBA" id="ARBA00022737"/>
    </source>
</evidence>